<gene>
    <name evidence="2" type="ORF">PGQ11_013377</name>
</gene>
<proteinExistence type="predicted"/>
<keyword evidence="1" id="KW-1133">Transmembrane helix</keyword>
<keyword evidence="1" id="KW-0812">Transmembrane</keyword>
<keyword evidence="3" id="KW-1185">Reference proteome</keyword>
<accession>A0ABR2HPP1</accession>
<dbReference type="Proteomes" id="UP001390339">
    <property type="component" value="Unassembled WGS sequence"/>
</dbReference>
<evidence type="ECO:0000313" key="2">
    <source>
        <dbReference type="EMBL" id="KAK8850898.1"/>
    </source>
</evidence>
<reference evidence="2 3" key="1">
    <citation type="journal article" date="2024" name="IMA Fungus">
        <title>Apiospora arundinis, a panoply of carbohydrate-active enzymes and secondary metabolites.</title>
        <authorList>
            <person name="Sorensen T."/>
            <person name="Petersen C."/>
            <person name="Muurmann A.T."/>
            <person name="Christiansen J.V."/>
            <person name="Brundto M.L."/>
            <person name="Overgaard C.K."/>
            <person name="Boysen A.T."/>
            <person name="Wollenberg R.D."/>
            <person name="Larsen T.O."/>
            <person name="Sorensen J.L."/>
            <person name="Nielsen K.L."/>
            <person name="Sondergaard T.E."/>
        </authorList>
    </citation>
    <scope>NUCLEOTIDE SEQUENCE [LARGE SCALE GENOMIC DNA]</scope>
    <source>
        <strain evidence="2 3">AAU 773</strain>
    </source>
</reference>
<name>A0ABR2HPP1_9PEZI</name>
<evidence type="ECO:0000256" key="1">
    <source>
        <dbReference type="SAM" id="Phobius"/>
    </source>
</evidence>
<sequence length="811" mass="90252">MRNRPTSRPNGLPPSIHMTANISNRGRFNASQLKLDGDEIFKEANNHDGLPLLNHGGLQSLDRDGADIPRFDNVSQYGVNQTTYDKLLRMEIGRLIQVARNPDSYMFCSDGDFGDITEANFADLAKVADMIDINGCVTQLDNSSLVLEKATVNGAIMHGASAAKSCYSYLHRRYKGTYGQRAQPPVPISPPEKQRSLYFKMVDYITGTCFRLLTRVAKGGNWNVTTIALLAKLSLKLKVLARDSKANGLASLDNADRVIEEFEQRAEPTAVIILTEYMENERRKEMYIAFGNDDISPADLYLNNGLYLRNLIHGFVLGALGAIDTNNDRKKGFPALDMCSVTYQAGLAKYNVIVSQERGGEVTTTSSEHYFKASRAALTLFRQNIENISDTQRANLTPPRTQPVDVEPVYLTVDWLPGAEEENPDLMHGTIQASGIDDLVSAFLPLSLSNPNVAEKVEKLINCISWDKETAYPIQWFEQSQFQTRCCIQSHSAIEELRKFSLNHLDTVPVSQSGLIKPIRVGTLIDEDWRYPLPERSRPIRFQPVQGWGSSTAGSVKAQSESQKNDHKMDQWVFDTSSVTIKCRGYVYTVLGVCAAIVCGGVAIPFSVGSRIDGVDPFQITSFCWLLVGVILIAAKSRYVTEWPWHDFLHGHVVCRSVSDLADVSGVDKQTILAKLLSNEGALRLKTKGPFNGMFNPDERHDSGFSINEPMRISTMIASGFLVLKVASQVGEHLVCLDGRKTKARARREVYDEEHLSCLNMPNMDPEAVSQMKYKAILEESPVVFLSLNKISWLKIVGLYTDIVAFGPDIR</sequence>
<evidence type="ECO:0000313" key="3">
    <source>
        <dbReference type="Proteomes" id="UP001390339"/>
    </source>
</evidence>
<organism evidence="2 3">
    <name type="scientific">Apiospora arundinis</name>
    <dbReference type="NCBI Taxonomy" id="335852"/>
    <lineage>
        <taxon>Eukaryota</taxon>
        <taxon>Fungi</taxon>
        <taxon>Dikarya</taxon>
        <taxon>Ascomycota</taxon>
        <taxon>Pezizomycotina</taxon>
        <taxon>Sordariomycetes</taxon>
        <taxon>Xylariomycetidae</taxon>
        <taxon>Amphisphaeriales</taxon>
        <taxon>Apiosporaceae</taxon>
        <taxon>Apiospora</taxon>
    </lineage>
</organism>
<feature type="transmembrane region" description="Helical" evidence="1">
    <location>
        <begin position="586"/>
        <end position="606"/>
    </location>
</feature>
<comment type="caution">
    <text evidence="2">The sequence shown here is derived from an EMBL/GenBank/DDBJ whole genome shotgun (WGS) entry which is preliminary data.</text>
</comment>
<dbReference type="EMBL" id="JAPCWZ010000009">
    <property type="protein sequence ID" value="KAK8850898.1"/>
    <property type="molecule type" value="Genomic_DNA"/>
</dbReference>
<keyword evidence="1" id="KW-0472">Membrane</keyword>
<feature type="transmembrane region" description="Helical" evidence="1">
    <location>
        <begin position="618"/>
        <end position="635"/>
    </location>
</feature>
<protein>
    <submittedName>
        <fullName evidence="2">Uncharacterized protein</fullName>
    </submittedName>
</protein>